<organism evidence="2 3">
    <name type="scientific">Solitalea longa</name>
    <dbReference type="NCBI Taxonomy" id="2079460"/>
    <lineage>
        <taxon>Bacteria</taxon>
        <taxon>Pseudomonadati</taxon>
        <taxon>Bacteroidota</taxon>
        <taxon>Sphingobacteriia</taxon>
        <taxon>Sphingobacteriales</taxon>
        <taxon>Sphingobacteriaceae</taxon>
        <taxon>Solitalea</taxon>
    </lineage>
</organism>
<dbReference type="RefSeq" id="WP_103790380.1">
    <property type="nucleotide sequence ID" value="NZ_PQVF01000014.1"/>
</dbReference>
<name>A0A2S4ZXM8_9SPHI</name>
<feature type="transmembrane region" description="Helical" evidence="1">
    <location>
        <begin position="20"/>
        <end position="36"/>
    </location>
</feature>
<evidence type="ECO:0000256" key="1">
    <source>
        <dbReference type="SAM" id="Phobius"/>
    </source>
</evidence>
<reference evidence="2 3" key="1">
    <citation type="submission" date="2018-01" db="EMBL/GenBank/DDBJ databases">
        <authorList>
            <person name="Gaut B.S."/>
            <person name="Morton B.R."/>
            <person name="Clegg M.T."/>
            <person name="Duvall M.R."/>
        </authorList>
    </citation>
    <scope>NUCLEOTIDE SEQUENCE [LARGE SCALE GENOMIC DNA]</scope>
    <source>
        <strain evidence="2 3">HR-AV</strain>
    </source>
</reference>
<dbReference type="Proteomes" id="UP000236893">
    <property type="component" value="Unassembled WGS sequence"/>
</dbReference>
<keyword evidence="1" id="KW-1133">Transmembrane helix</keyword>
<accession>A0A2S4ZXM8</accession>
<evidence type="ECO:0008006" key="4">
    <source>
        <dbReference type="Google" id="ProtNLM"/>
    </source>
</evidence>
<keyword evidence="1" id="KW-0472">Membrane</keyword>
<gene>
    <name evidence="2" type="ORF">C3K47_17085</name>
</gene>
<evidence type="ECO:0000313" key="2">
    <source>
        <dbReference type="EMBL" id="POY35114.1"/>
    </source>
</evidence>
<comment type="caution">
    <text evidence="2">The sequence shown here is derived from an EMBL/GenBank/DDBJ whole genome shotgun (WGS) entry which is preliminary data.</text>
</comment>
<dbReference type="AlphaFoldDB" id="A0A2S4ZXM8"/>
<proteinExistence type="predicted"/>
<keyword evidence="3" id="KW-1185">Reference proteome</keyword>
<feature type="transmembrane region" description="Helical" evidence="1">
    <location>
        <begin position="48"/>
        <end position="67"/>
    </location>
</feature>
<dbReference type="EMBL" id="PQVF01000014">
    <property type="protein sequence ID" value="POY35114.1"/>
    <property type="molecule type" value="Genomic_DNA"/>
</dbReference>
<evidence type="ECO:0000313" key="3">
    <source>
        <dbReference type="Proteomes" id="UP000236893"/>
    </source>
</evidence>
<keyword evidence="1" id="KW-0812">Transmembrane</keyword>
<dbReference type="OrthoDB" id="706367at2"/>
<sequence length="159" mass="18539">MKEKALFVEKQFLGLSRSWLLTRLVLAIFCFIIYYIEENRDRNADLLLVVGVSILIISGLLTFIIHYKTSIYEQSMVLDGFWTTSRVKIDFGSIRSVEKVLYSSFLLNNPVYNLHKKGTIRFYTRGKYALKLTDKDGLVYMIGSQHCDEIVRLIAERIR</sequence>
<protein>
    <recommendedName>
        <fullName evidence="4">DUF304 domain-containing protein</fullName>
    </recommendedName>
</protein>